<dbReference type="Proteomes" id="UP001596147">
    <property type="component" value="Unassembled WGS sequence"/>
</dbReference>
<evidence type="ECO:0000256" key="1">
    <source>
        <dbReference type="ARBA" id="ARBA00010641"/>
    </source>
</evidence>
<evidence type="ECO:0000259" key="5">
    <source>
        <dbReference type="Pfam" id="PF04542"/>
    </source>
</evidence>
<dbReference type="PANTHER" id="PTHR43133:SF60">
    <property type="entry name" value="RNA POLYMERASE SIGMA FACTOR SIGV"/>
    <property type="match status" value="1"/>
</dbReference>
<keyword evidence="3" id="KW-0731">Sigma factor</keyword>
<gene>
    <name evidence="7" type="ORF">ACFPM4_19585</name>
</gene>
<reference evidence="8" key="1">
    <citation type="journal article" date="2019" name="Int. J. Syst. Evol. Microbiol.">
        <title>The Global Catalogue of Microorganisms (GCM) 10K type strain sequencing project: providing services to taxonomists for standard genome sequencing and annotation.</title>
        <authorList>
            <consortium name="The Broad Institute Genomics Platform"/>
            <consortium name="The Broad Institute Genome Sequencing Center for Infectious Disease"/>
            <person name="Wu L."/>
            <person name="Ma J."/>
        </authorList>
    </citation>
    <scope>NUCLEOTIDE SEQUENCE [LARGE SCALE GENOMIC DNA]</scope>
    <source>
        <strain evidence="8">CGMCC 1.12237</strain>
    </source>
</reference>
<dbReference type="CDD" id="cd06171">
    <property type="entry name" value="Sigma70_r4"/>
    <property type="match status" value="1"/>
</dbReference>
<protein>
    <submittedName>
        <fullName evidence="7">RNA polymerase sigma factor</fullName>
    </submittedName>
</protein>
<dbReference type="NCBIfam" id="TIGR02937">
    <property type="entry name" value="sigma70-ECF"/>
    <property type="match status" value="1"/>
</dbReference>
<evidence type="ECO:0000313" key="8">
    <source>
        <dbReference type="Proteomes" id="UP001596147"/>
    </source>
</evidence>
<dbReference type="InterPro" id="IPR007627">
    <property type="entry name" value="RNA_pol_sigma70_r2"/>
</dbReference>
<sequence>MIETWFEKYVELIYKYIFFMVKDHQIAEDLTQETFIKAHIKSHQYKGNSELKTWLYRIAYTTTMNYFRKKHPIPTLFDSPIHVKSAEESFLEKSDLEELYQAISKLKLSYKQVIILRKIQQLSVKETASVLRWSESKVKMTTARAIEKLQKIIDEGEG</sequence>
<evidence type="ECO:0000256" key="4">
    <source>
        <dbReference type="ARBA" id="ARBA00023163"/>
    </source>
</evidence>
<keyword evidence="8" id="KW-1185">Reference proteome</keyword>
<dbReference type="InterPro" id="IPR036388">
    <property type="entry name" value="WH-like_DNA-bd_sf"/>
</dbReference>
<dbReference type="RefSeq" id="WP_382355603.1">
    <property type="nucleotide sequence ID" value="NZ_JBHSMC010000044.1"/>
</dbReference>
<evidence type="ECO:0000313" key="7">
    <source>
        <dbReference type="EMBL" id="MFC5466931.1"/>
    </source>
</evidence>
<dbReference type="PANTHER" id="PTHR43133">
    <property type="entry name" value="RNA POLYMERASE ECF-TYPE SIGMA FACTO"/>
    <property type="match status" value="1"/>
</dbReference>
<dbReference type="InterPro" id="IPR014284">
    <property type="entry name" value="RNA_pol_sigma-70_dom"/>
</dbReference>
<evidence type="ECO:0000259" key="6">
    <source>
        <dbReference type="Pfam" id="PF08281"/>
    </source>
</evidence>
<dbReference type="Pfam" id="PF08281">
    <property type="entry name" value="Sigma70_r4_2"/>
    <property type="match status" value="1"/>
</dbReference>
<accession>A0ABW0LNM0</accession>
<feature type="domain" description="RNA polymerase sigma-70 region 2" evidence="5">
    <location>
        <begin position="6"/>
        <end position="70"/>
    </location>
</feature>
<keyword evidence="4" id="KW-0804">Transcription</keyword>
<dbReference type="InterPro" id="IPR013324">
    <property type="entry name" value="RNA_pol_sigma_r3/r4-like"/>
</dbReference>
<proteinExistence type="inferred from homology"/>
<dbReference type="SUPFAM" id="SSF88946">
    <property type="entry name" value="Sigma2 domain of RNA polymerase sigma factors"/>
    <property type="match status" value="1"/>
</dbReference>
<dbReference type="InterPro" id="IPR039425">
    <property type="entry name" value="RNA_pol_sigma-70-like"/>
</dbReference>
<dbReference type="Pfam" id="PF04542">
    <property type="entry name" value="Sigma70_r2"/>
    <property type="match status" value="1"/>
</dbReference>
<name>A0ABW0LNM0_9BACI</name>
<comment type="similarity">
    <text evidence="1">Belongs to the sigma-70 factor family. ECF subfamily.</text>
</comment>
<dbReference type="Gene3D" id="1.10.1740.10">
    <property type="match status" value="1"/>
</dbReference>
<dbReference type="Gene3D" id="1.10.10.10">
    <property type="entry name" value="Winged helix-like DNA-binding domain superfamily/Winged helix DNA-binding domain"/>
    <property type="match status" value="1"/>
</dbReference>
<evidence type="ECO:0000256" key="3">
    <source>
        <dbReference type="ARBA" id="ARBA00023082"/>
    </source>
</evidence>
<dbReference type="EMBL" id="JBHSMC010000044">
    <property type="protein sequence ID" value="MFC5466931.1"/>
    <property type="molecule type" value="Genomic_DNA"/>
</dbReference>
<dbReference type="InterPro" id="IPR013325">
    <property type="entry name" value="RNA_pol_sigma_r2"/>
</dbReference>
<keyword evidence="2" id="KW-0805">Transcription regulation</keyword>
<evidence type="ECO:0000256" key="2">
    <source>
        <dbReference type="ARBA" id="ARBA00023015"/>
    </source>
</evidence>
<dbReference type="InterPro" id="IPR013249">
    <property type="entry name" value="RNA_pol_sigma70_r4_t2"/>
</dbReference>
<feature type="domain" description="RNA polymerase sigma factor 70 region 4 type 2" evidence="6">
    <location>
        <begin position="97"/>
        <end position="149"/>
    </location>
</feature>
<dbReference type="SUPFAM" id="SSF88659">
    <property type="entry name" value="Sigma3 and sigma4 domains of RNA polymerase sigma factors"/>
    <property type="match status" value="1"/>
</dbReference>
<comment type="caution">
    <text evidence="7">The sequence shown here is derived from an EMBL/GenBank/DDBJ whole genome shotgun (WGS) entry which is preliminary data.</text>
</comment>
<organism evidence="7 8">
    <name type="scientific">Lederbergia graminis</name>
    <dbReference type="NCBI Taxonomy" id="735518"/>
    <lineage>
        <taxon>Bacteria</taxon>
        <taxon>Bacillati</taxon>
        <taxon>Bacillota</taxon>
        <taxon>Bacilli</taxon>
        <taxon>Bacillales</taxon>
        <taxon>Bacillaceae</taxon>
        <taxon>Lederbergia</taxon>
    </lineage>
</organism>